<organism evidence="1 2">
    <name type="scientific">Dissostichus eleginoides</name>
    <name type="common">Patagonian toothfish</name>
    <name type="synonym">Dissostichus amissus</name>
    <dbReference type="NCBI Taxonomy" id="100907"/>
    <lineage>
        <taxon>Eukaryota</taxon>
        <taxon>Metazoa</taxon>
        <taxon>Chordata</taxon>
        <taxon>Craniata</taxon>
        <taxon>Vertebrata</taxon>
        <taxon>Euteleostomi</taxon>
        <taxon>Actinopterygii</taxon>
        <taxon>Neopterygii</taxon>
        <taxon>Teleostei</taxon>
        <taxon>Neoteleostei</taxon>
        <taxon>Acanthomorphata</taxon>
        <taxon>Eupercaria</taxon>
        <taxon>Perciformes</taxon>
        <taxon>Notothenioidei</taxon>
        <taxon>Nototheniidae</taxon>
        <taxon>Dissostichus</taxon>
    </lineage>
</organism>
<proteinExistence type="predicted"/>
<keyword evidence="1" id="KW-0418">Kinase</keyword>
<dbReference type="Proteomes" id="UP001228049">
    <property type="component" value="Unassembled WGS sequence"/>
</dbReference>
<dbReference type="AlphaFoldDB" id="A0AAD9BQ00"/>
<name>A0AAD9BQ00_DISEL</name>
<reference evidence="1" key="1">
    <citation type="submission" date="2023-04" db="EMBL/GenBank/DDBJ databases">
        <title>Chromosome-level genome of Chaenocephalus aceratus.</title>
        <authorList>
            <person name="Park H."/>
        </authorList>
    </citation>
    <scope>NUCLEOTIDE SEQUENCE</scope>
    <source>
        <strain evidence="1">DE</strain>
        <tissue evidence="1">Muscle</tissue>
    </source>
</reference>
<protein>
    <submittedName>
        <fullName evidence="1">Serine/threonine-protein kinase BRSK2</fullName>
    </submittedName>
</protein>
<evidence type="ECO:0000313" key="2">
    <source>
        <dbReference type="Proteomes" id="UP001228049"/>
    </source>
</evidence>
<evidence type="ECO:0000313" key="1">
    <source>
        <dbReference type="EMBL" id="KAK1888000.1"/>
    </source>
</evidence>
<dbReference type="GO" id="GO:0016301">
    <property type="term" value="F:kinase activity"/>
    <property type="evidence" value="ECO:0007669"/>
    <property type="project" value="UniProtKB-KW"/>
</dbReference>
<comment type="caution">
    <text evidence="1">The sequence shown here is derived from an EMBL/GenBank/DDBJ whole genome shotgun (WGS) entry which is preliminary data.</text>
</comment>
<accession>A0AAD9BQ00</accession>
<dbReference type="EMBL" id="JASDAP010000018">
    <property type="protein sequence ID" value="KAK1888000.1"/>
    <property type="molecule type" value="Genomic_DNA"/>
</dbReference>
<gene>
    <name evidence="1" type="ORF">KUDE01_028786</name>
</gene>
<keyword evidence="1" id="KW-0808">Transferase</keyword>
<feature type="non-terminal residue" evidence="1">
    <location>
        <position position="197"/>
    </location>
</feature>
<sequence length="197" mass="21759">MAKPCDVSPDSEKAGNLGIGFSPEPLSIPFRSGMLLTGTHMCSEHNRTLNIRSLITEWHESKESRAGMEASGQSMVALKASRLKLCSKTAYLLFPARSRRNPCVFQGISWTSLPPSLATPDSAQHVHSELRELPLVCSHRQSIDSPLLVVNIEIKLCETVGERTKRLVKLGIHCVTCQKVAIKIVNREKLSESVLMK</sequence>
<keyword evidence="2" id="KW-1185">Reference proteome</keyword>
<dbReference type="Gene3D" id="3.30.200.20">
    <property type="entry name" value="Phosphorylase Kinase, domain 1"/>
    <property type="match status" value="1"/>
</dbReference>